<dbReference type="AlphaFoldDB" id="A0A246DMQ1"/>
<dbReference type="RefSeq" id="WP_088396833.1">
    <property type="nucleotide sequence ID" value="NZ_MXPU01000024.1"/>
</dbReference>
<dbReference type="InterPro" id="IPR019251">
    <property type="entry name" value="DUF2231_TM"/>
</dbReference>
<reference evidence="3 4" key="1">
    <citation type="submission" date="2017-03" db="EMBL/GenBank/DDBJ databases">
        <title>Genome of strain Rhizobium sp. CNPSo 668.</title>
        <authorList>
            <person name="Ribeiro R."/>
        </authorList>
    </citation>
    <scope>NUCLEOTIDE SEQUENCE [LARGE SCALE GENOMIC DNA]</scope>
    <source>
        <strain evidence="3 4">CNPSo 668</strain>
    </source>
</reference>
<sequence>MNPKSTLSIAGHPIHPMLIPFPVAAFVGTLVVDIVYARSGDPAWAVATNWMLGAGLVMAALAAVAGLTDFLGDSRIRDLRDAWFHMIGNVVLVLIEAVNLWRRLAEGGDFIVPTGLVLSLIATALLLFNGWKGWEMVYRHRVGVSEDPANPTRS</sequence>
<evidence type="ECO:0000313" key="3">
    <source>
        <dbReference type="EMBL" id="OWO91504.1"/>
    </source>
</evidence>
<organism evidence="3 4">
    <name type="scientific">Rhizobium esperanzae</name>
    <dbReference type="NCBI Taxonomy" id="1967781"/>
    <lineage>
        <taxon>Bacteria</taxon>
        <taxon>Pseudomonadati</taxon>
        <taxon>Pseudomonadota</taxon>
        <taxon>Alphaproteobacteria</taxon>
        <taxon>Hyphomicrobiales</taxon>
        <taxon>Rhizobiaceae</taxon>
        <taxon>Rhizobium/Agrobacterium group</taxon>
        <taxon>Rhizobium</taxon>
    </lineage>
</organism>
<feature type="domain" description="DUF2231" evidence="2">
    <location>
        <begin position="11"/>
        <end position="145"/>
    </location>
</feature>
<protein>
    <recommendedName>
        <fullName evidence="2">DUF2231 domain-containing protein</fullName>
    </recommendedName>
</protein>
<name>A0A246DMQ1_9HYPH</name>
<dbReference type="EMBL" id="MXPU01000024">
    <property type="protein sequence ID" value="OWO91504.1"/>
    <property type="molecule type" value="Genomic_DNA"/>
</dbReference>
<gene>
    <name evidence="3" type="ORF">B5E41_27225</name>
</gene>
<accession>A0A246DMQ1</accession>
<feature type="transmembrane region" description="Helical" evidence="1">
    <location>
        <begin position="50"/>
        <end position="71"/>
    </location>
</feature>
<dbReference type="Pfam" id="PF09990">
    <property type="entry name" value="DUF2231"/>
    <property type="match status" value="1"/>
</dbReference>
<evidence type="ECO:0000256" key="1">
    <source>
        <dbReference type="SAM" id="Phobius"/>
    </source>
</evidence>
<evidence type="ECO:0000259" key="2">
    <source>
        <dbReference type="Pfam" id="PF09990"/>
    </source>
</evidence>
<feature type="transmembrane region" description="Helical" evidence="1">
    <location>
        <begin position="110"/>
        <end position="131"/>
    </location>
</feature>
<dbReference type="PIRSF" id="PIRSF029509">
    <property type="entry name" value="UCP029509"/>
    <property type="match status" value="1"/>
</dbReference>
<keyword evidence="1" id="KW-1133">Transmembrane helix</keyword>
<comment type="caution">
    <text evidence="3">The sequence shown here is derived from an EMBL/GenBank/DDBJ whole genome shotgun (WGS) entry which is preliminary data.</text>
</comment>
<keyword evidence="1" id="KW-0472">Membrane</keyword>
<dbReference type="InterPro" id="IPR016923">
    <property type="entry name" value="UCP029509"/>
</dbReference>
<evidence type="ECO:0000313" key="4">
    <source>
        <dbReference type="Proteomes" id="UP000197269"/>
    </source>
</evidence>
<keyword evidence="1" id="KW-0812">Transmembrane</keyword>
<feature type="transmembrane region" description="Helical" evidence="1">
    <location>
        <begin position="21"/>
        <end position="38"/>
    </location>
</feature>
<dbReference type="Proteomes" id="UP000197269">
    <property type="component" value="Unassembled WGS sequence"/>
</dbReference>
<proteinExistence type="predicted"/>
<feature type="transmembrane region" description="Helical" evidence="1">
    <location>
        <begin position="83"/>
        <end position="104"/>
    </location>
</feature>